<dbReference type="GO" id="GO:0140359">
    <property type="term" value="F:ABC-type transporter activity"/>
    <property type="evidence" value="ECO:0007669"/>
    <property type="project" value="InterPro"/>
</dbReference>
<name>A0A0M9AN83_9EURY</name>
<comment type="caution">
    <text evidence="2">The sequence shown here is derived from an EMBL/GenBank/DDBJ whole genome shotgun (WGS) entry which is preliminary data.</text>
</comment>
<feature type="transmembrane region" description="Helical" evidence="1">
    <location>
        <begin position="260"/>
        <end position="281"/>
    </location>
</feature>
<dbReference type="PATRIC" id="fig|1705389.3.peg.4134"/>
<keyword evidence="1" id="KW-0812">Transmembrane</keyword>
<evidence type="ECO:0000313" key="3">
    <source>
        <dbReference type="Proteomes" id="UP000037747"/>
    </source>
</evidence>
<dbReference type="GO" id="GO:0005886">
    <property type="term" value="C:plasma membrane"/>
    <property type="evidence" value="ECO:0007669"/>
    <property type="project" value="UniProtKB-SubCell"/>
</dbReference>
<accession>A0A0M9AN83</accession>
<feature type="transmembrane region" description="Helical" evidence="1">
    <location>
        <begin position="345"/>
        <end position="363"/>
    </location>
</feature>
<feature type="transmembrane region" description="Helical" evidence="1">
    <location>
        <begin position="423"/>
        <end position="451"/>
    </location>
</feature>
<feature type="transmembrane region" description="Helical" evidence="1">
    <location>
        <begin position="96"/>
        <end position="121"/>
    </location>
</feature>
<dbReference type="OrthoDB" id="86287at2157"/>
<dbReference type="PANTHER" id="PTHR43471:SF1">
    <property type="entry name" value="ABC TRANSPORTER PERMEASE PROTEIN NOSY-RELATED"/>
    <property type="match status" value="1"/>
</dbReference>
<dbReference type="Proteomes" id="UP000037747">
    <property type="component" value="Unassembled WGS sequence"/>
</dbReference>
<dbReference type="AlphaFoldDB" id="A0A0M9AN83"/>
<feature type="transmembrane region" description="Helical" evidence="1">
    <location>
        <begin position="492"/>
        <end position="510"/>
    </location>
</feature>
<evidence type="ECO:0000313" key="2">
    <source>
        <dbReference type="EMBL" id="KOX94275.1"/>
    </source>
</evidence>
<feature type="transmembrane region" description="Helical" evidence="1">
    <location>
        <begin position="166"/>
        <end position="189"/>
    </location>
</feature>
<feature type="transmembrane region" description="Helical" evidence="1">
    <location>
        <begin position="133"/>
        <end position="154"/>
    </location>
</feature>
<keyword evidence="3" id="KW-1185">Reference proteome</keyword>
<sequence>MPTSTIARTECRRYLRGKGPWIVVLCFIVFSRVTTQPEPAAAQIIDNAISLIHAQPAVAFIVPFAAAIINFRAITQERESGTARILLGTKTTRPRLVLGMVLGRGTALLVPVLASTVLIIGYDTLQYGQFSPLLSLGFLALSTAYVFAWTGLIVGLSAASSSTTRAVILGTIATIGLTLWNGITLPFVWQIATGIAPGSELAHPRAFAKAGWLSPASAFQVLTNWLFNVPIGTDVAVTQVADAITQSGELAPTPPPLSPWWALGFLLTWPALALVSGVMLFQQGDLAPGSQSEPFRRLLNAVPSMPRFSRPRSAWLPERGYVIDSLPGSWQPLARREFHRVARSPLVWVAGGLVFITAFLSLSQPTQVQEALGSRVPLAALQTPLAFIGGTSVLFGTFRSVIHDRDTGAIRFTAGTATSRMETLVGFTLGRAAAFTVPITLAVTLTCLVAIPQYGVVSLAKLAVFLSYTVLFVAIIAGIGVSLSTILQSQSVAGFAVLIFTAVHFTWFQLSNTLYELISGTSVSGFSPPNNPLYVVIRWLAPFQLSNVVTNAIIGVPNSAAPAAAVISELQPNQVSNQVVVRLQYGSDVPVWYLHPSIAFTELLLWALVPLAVAVPVYRHRSID</sequence>
<keyword evidence="1" id="KW-1133">Transmembrane helix</keyword>
<feature type="transmembrane region" description="Helical" evidence="1">
    <location>
        <begin position="463"/>
        <end position="485"/>
    </location>
</feature>
<gene>
    <name evidence="2" type="ORF">AMR74_15960</name>
</gene>
<reference evidence="2 3" key="1">
    <citation type="submission" date="2015-08" db="EMBL/GenBank/DDBJ databases">
        <title>Genomes of Isolates from Cabo Rojo, PR.</title>
        <authorList>
            <person name="Sanchez-Nieves R.L."/>
            <person name="Montalvo-Rodriguez R."/>
        </authorList>
    </citation>
    <scope>NUCLEOTIDE SEQUENCE [LARGE SCALE GENOMIC DNA]</scope>
    <source>
        <strain evidence="2 3">5</strain>
    </source>
</reference>
<dbReference type="PANTHER" id="PTHR43471">
    <property type="entry name" value="ABC TRANSPORTER PERMEASE"/>
    <property type="match status" value="1"/>
</dbReference>
<organism evidence="2 3">
    <name type="scientific">Halorubrum tropicale</name>
    <dbReference type="NCBI Taxonomy" id="1765655"/>
    <lineage>
        <taxon>Archaea</taxon>
        <taxon>Methanobacteriati</taxon>
        <taxon>Methanobacteriota</taxon>
        <taxon>Stenosarchaea group</taxon>
        <taxon>Halobacteria</taxon>
        <taxon>Halobacteriales</taxon>
        <taxon>Haloferacaceae</taxon>
        <taxon>Halorubrum</taxon>
    </lineage>
</organism>
<dbReference type="STRING" id="1765655.AMR74_15960"/>
<feature type="transmembrane region" description="Helical" evidence="1">
    <location>
        <begin position="52"/>
        <end position="75"/>
    </location>
</feature>
<dbReference type="Pfam" id="PF12679">
    <property type="entry name" value="ABC2_membrane_2"/>
    <property type="match status" value="2"/>
</dbReference>
<keyword evidence="1" id="KW-0472">Membrane</keyword>
<protein>
    <submittedName>
        <fullName evidence="2">ABC transporter permease</fullName>
    </submittedName>
</protein>
<dbReference type="EMBL" id="LIST01000009">
    <property type="protein sequence ID" value="KOX94275.1"/>
    <property type="molecule type" value="Genomic_DNA"/>
</dbReference>
<feature type="transmembrane region" description="Helical" evidence="1">
    <location>
        <begin position="598"/>
        <end position="618"/>
    </location>
</feature>
<feature type="transmembrane region" description="Helical" evidence="1">
    <location>
        <begin position="383"/>
        <end position="402"/>
    </location>
</feature>
<dbReference type="RefSeq" id="WP_053773034.1">
    <property type="nucleotide sequence ID" value="NZ_LIST01000009.1"/>
</dbReference>
<evidence type="ECO:0000256" key="1">
    <source>
        <dbReference type="SAM" id="Phobius"/>
    </source>
</evidence>
<proteinExistence type="predicted"/>